<feature type="region of interest" description="Disordered" evidence="1">
    <location>
        <begin position="52"/>
        <end position="73"/>
    </location>
</feature>
<name>A0A2Z2PNW2_RHIRH</name>
<evidence type="ECO:0000259" key="2">
    <source>
        <dbReference type="Pfam" id="PF10907"/>
    </source>
</evidence>
<geneLocation type="plasmid" evidence="3">
    <name>pTi_CFBP1935</name>
</geneLocation>
<dbReference type="RefSeq" id="WP_172691202.1">
    <property type="nucleotide sequence ID" value="NZ_KY000045.1"/>
</dbReference>
<dbReference type="AlphaFoldDB" id="A0A2Z2PNW2"/>
<accession>A0A2Z2PNW2</accession>
<dbReference type="InterPro" id="IPR024475">
    <property type="entry name" value="TrbJ/K_C"/>
</dbReference>
<dbReference type="InterPro" id="IPR020065">
    <property type="entry name" value="Conjugal_tfr_protein_TrbK"/>
</dbReference>
<feature type="domain" description="Type IV conjugative transfer protein TrbJ/K C-terminal" evidence="2">
    <location>
        <begin position="1"/>
        <end position="73"/>
    </location>
</feature>
<dbReference type="EMBL" id="KY000045">
    <property type="protein sequence ID" value="ASK44363.1"/>
    <property type="molecule type" value="Genomic_DNA"/>
</dbReference>
<sequence>MSPRLVIAIAWATIIGAGVITWIIAQPDPTPISEPGAASRPASDTERREYWGKFFGGDPDQNIRGGQEMKPRW</sequence>
<keyword evidence="3" id="KW-0614">Plasmid</keyword>
<evidence type="ECO:0000313" key="3">
    <source>
        <dbReference type="EMBL" id="ASK44363.1"/>
    </source>
</evidence>
<organism evidence="3">
    <name type="scientific">Rhizobium rhizogenes</name>
    <name type="common">Agrobacterium rhizogenes</name>
    <dbReference type="NCBI Taxonomy" id="359"/>
    <lineage>
        <taxon>Bacteria</taxon>
        <taxon>Pseudomonadati</taxon>
        <taxon>Pseudomonadota</taxon>
        <taxon>Alphaproteobacteria</taxon>
        <taxon>Hyphomicrobiales</taxon>
        <taxon>Rhizobiaceae</taxon>
        <taxon>Rhizobium/Agrobacterium group</taxon>
        <taxon>Rhizobium</taxon>
    </lineage>
</organism>
<reference evidence="3" key="1">
    <citation type="submission" date="2016-10" db="EMBL/GenBank/DDBJ databases">
        <title>Agrobacterium Ti plasmids: Classification based on T-DNA and Vir regions organization.</title>
        <authorList>
            <person name="Nabi N."/>
            <person name="Vial L."/>
            <person name="Ben Hafsa A."/>
            <person name="Chapulliot D."/>
            <person name="Berard A."/>
            <person name="Chauveau A."/>
            <person name="Le Paslier M.-C."/>
            <person name="Harzallah Skhiri F."/>
            <person name="Brunel D."/>
            <person name="Nesme X."/>
            <person name="Chaouachi M."/>
        </authorList>
    </citation>
    <scope>NUCLEOTIDE SEQUENCE</scope>
    <source>
        <strain evidence="3">CFBP1935</strain>
        <plasmid evidence="3">pTi_CFBP1935</plasmid>
    </source>
</reference>
<evidence type="ECO:0000256" key="1">
    <source>
        <dbReference type="SAM" id="MobiDB-lite"/>
    </source>
</evidence>
<dbReference type="Pfam" id="PF10907">
    <property type="entry name" value="DUF2749"/>
    <property type="match status" value="1"/>
</dbReference>
<dbReference type="NCBIfam" id="TIGR04361">
    <property type="entry name" value="TrbK_Ti"/>
    <property type="match status" value="1"/>
</dbReference>
<proteinExistence type="predicted"/>
<protein>
    <submittedName>
        <fullName evidence="3">Entry exclusion protein TrbK</fullName>
    </submittedName>
</protein>